<protein>
    <recommendedName>
        <fullName evidence="2">Helitron helicase-like domain-containing protein</fullName>
    </recommendedName>
</protein>
<dbReference type="AlphaFoldDB" id="U9TL16"/>
<proteinExistence type="predicted"/>
<evidence type="ECO:0008006" key="2">
    <source>
        <dbReference type="Google" id="ProtNLM"/>
    </source>
</evidence>
<organism evidence="1">
    <name type="scientific">Rhizophagus irregularis (strain DAOM 181602 / DAOM 197198 / MUCL 43194)</name>
    <name type="common">Arbuscular mycorrhizal fungus</name>
    <name type="synonym">Glomus intraradices</name>
    <dbReference type="NCBI Taxonomy" id="747089"/>
    <lineage>
        <taxon>Eukaryota</taxon>
        <taxon>Fungi</taxon>
        <taxon>Fungi incertae sedis</taxon>
        <taxon>Mucoromycota</taxon>
        <taxon>Glomeromycotina</taxon>
        <taxon>Glomeromycetes</taxon>
        <taxon>Glomerales</taxon>
        <taxon>Glomeraceae</taxon>
        <taxon>Rhizophagus</taxon>
    </lineage>
</organism>
<name>U9TL16_RHIID</name>
<sequence length="300" mass="34614">MAGFIKTPNTTLPLAFDNPDLEPLIFPDLFPDGQGHFYSQNADALEDNTIKTETYGKYIKHCLLCVDPRFHLHPYWPHYSGAPHTHTILWIEKTIDEMISENIVRSTLSNPELEPELYQLVVNHQIHTCNPRKCGGPVPSGQTCKKNFSRPYSLITYYNADEFRYVYQCITEQDRWVVPYHAPPLLIWNAHMNAQYVSTKGLGNYLSKYIVKSEPSHVFNILEGDKYREHVVARRLSSMECMFLLLGEPICNSSVQVKYLPTEPPTTHSRAIRPLSTISDDDDDPYWKDAVEKYFAHHPI</sequence>
<accession>U9TL16</accession>
<dbReference type="VEuPathDB" id="FungiDB:RhiirFUN_016747"/>
<gene>
    <name evidence="1" type="ORF">GLOINDRAFT_31229</name>
</gene>
<dbReference type="HOGENOM" id="CLU_927954_0_0_1"/>
<dbReference type="eggNOG" id="KOG0987">
    <property type="taxonomic scope" value="Eukaryota"/>
</dbReference>
<reference evidence="1" key="1">
    <citation type="submission" date="2013-07" db="EMBL/GenBank/DDBJ databases">
        <title>The genome of an arbuscular mycorrhizal fungus provides insights into the evolution of the oldest plant symbiosis.</title>
        <authorList>
            <consortium name="DOE Joint Genome Institute"/>
            <person name="Tisserant E."/>
            <person name="Malbreil M."/>
            <person name="Kuo A."/>
            <person name="Kohler A."/>
            <person name="Symeonidi A."/>
            <person name="Balestrini R."/>
            <person name="Charron P."/>
            <person name="Duensing N."/>
            <person name="Frei-dit-Frey N."/>
            <person name="Gianinazzi-Pearson V."/>
            <person name="Gilbert B."/>
            <person name="Handa Y."/>
            <person name="Hijri M."/>
            <person name="Kaul R."/>
            <person name="Kawaguchi M."/>
            <person name="Krajinski F."/>
            <person name="Lammers P."/>
            <person name="Lapierre D."/>
            <person name="Masclaux F.G."/>
            <person name="Murat C."/>
            <person name="Morin E."/>
            <person name="Ndikumana S."/>
            <person name="Pagni M."/>
            <person name="Petitpierre D."/>
            <person name="Requena N."/>
            <person name="Rosikiewicz P."/>
            <person name="Riley R."/>
            <person name="Saito K."/>
            <person name="San Clemente H."/>
            <person name="Shapiro H."/>
            <person name="van Tuinen D."/>
            <person name="Becard G."/>
            <person name="Bonfante P."/>
            <person name="Paszkowski U."/>
            <person name="Shachar-Hill Y."/>
            <person name="Young J.P."/>
            <person name="Sanders I.R."/>
            <person name="Henrissat B."/>
            <person name="Rensing S.A."/>
            <person name="Grigoriev I.V."/>
            <person name="Corradi N."/>
            <person name="Roux C."/>
            <person name="Martin F."/>
        </authorList>
    </citation>
    <scope>NUCLEOTIDE SEQUENCE</scope>
    <source>
        <strain evidence="1">DAOM 197198</strain>
    </source>
</reference>
<evidence type="ECO:0000313" key="1">
    <source>
        <dbReference type="EMBL" id="ESA08855.1"/>
    </source>
</evidence>
<dbReference type="EMBL" id="KI288751">
    <property type="protein sequence ID" value="ESA08855.1"/>
    <property type="molecule type" value="Genomic_DNA"/>
</dbReference>